<gene>
    <name evidence="2" type="ORF">ACH5RR_028890</name>
</gene>
<evidence type="ECO:0000256" key="1">
    <source>
        <dbReference type="SAM" id="MobiDB-lite"/>
    </source>
</evidence>
<protein>
    <submittedName>
        <fullName evidence="2">Uncharacterized protein</fullName>
    </submittedName>
</protein>
<dbReference type="AlphaFoldDB" id="A0ABD2YQ32"/>
<accession>A0ABD2YQ32</accession>
<sequence>MNGMMEEFEEDPEEDLEEEPTEIHGGNVEEESESSDRIMSSENSSNSRTNDHTRLGEFRGKIIKEIKNHLGEDGALECFLKFNPFEYVGEPNDEKAEAWIEHMGSIFVTLKYEDERKIAFATFQLRGIARE</sequence>
<proteinExistence type="predicted"/>
<feature type="region of interest" description="Disordered" evidence="1">
    <location>
        <begin position="1"/>
        <end position="54"/>
    </location>
</feature>
<dbReference type="Proteomes" id="UP001630127">
    <property type="component" value="Unassembled WGS sequence"/>
</dbReference>
<name>A0ABD2YQ32_9GENT</name>
<feature type="compositionally biased region" description="Polar residues" evidence="1">
    <location>
        <begin position="37"/>
        <end position="48"/>
    </location>
</feature>
<dbReference type="EMBL" id="JBJUIK010000012">
    <property type="protein sequence ID" value="KAL3509489.1"/>
    <property type="molecule type" value="Genomic_DNA"/>
</dbReference>
<keyword evidence="3" id="KW-1185">Reference proteome</keyword>
<evidence type="ECO:0000313" key="2">
    <source>
        <dbReference type="EMBL" id="KAL3509489.1"/>
    </source>
</evidence>
<reference evidence="2 3" key="1">
    <citation type="submission" date="2024-11" db="EMBL/GenBank/DDBJ databases">
        <title>A near-complete genome assembly of Cinchona calisaya.</title>
        <authorList>
            <person name="Lian D.C."/>
            <person name="Zhao X.W."/>
            <person name="Wei L."/>
        </authorList>
    </citation>
    <scope>NUCLEOTIDE SEQUENCE [LARGE SCALE GENOMIC DNA]</scope>
    <source>
        <tissue evidence="2">Nenye</tissue>
    </source>
</reference>
<organism evidence="2 3">
    <name type="scientific">Cinchona calisaya</name>
    <dbReference type="NCBI Taxonomy" id="153742"/>
    <lineage>
        <taxon>Eukaryota</taxon>
        <taxon>Viridiplantae</taxon>
        <taxon>Streptophyta</taxon>
        <taxon>Embryophyta</taxon>
        <taxon>Tracheophyta</taxon>
        <taxon>Spermatophyta</taxon>
        <taxon>Magnoliopsida</taxon>
        <taxon>eudicotyledons</taxon>
        <taxon>Gunneridae</taxon>
        <taxon>Pentapetalae</taxon>
        <taxon>asterids</taxon>
        <taxon>lamiids</taxon>
        <taxon>Gentianales</taxon>
        <taxon>Rubiaceae</taxon>
        <taxon>Cinchonoideae</taxon>
        <taxon>Cinchoneae</taxon>
        <taxon>Cinchona</taxon>
    </lineage>
</organism>
<evidence type="ECO:0000313" key="3">
    <source>
        <dbReference type="Proteomes" id="UP001630127"/>
    </source>
</evidence>
<comment type="caution">
    <text evidence="2">The sequence shown here is derived from an EMBL/GenBank/DDBJ whole genome shotgun (WGS) entry which is preliminary data.</text>
</comment>
<feature type="compositionally biased region" description="Acidic residues" evidence="1">
    <location>
        <begin position="1"/>
        <end position="20"/>
    </location>
</feature>